<sequence length="184" mass="20711">MMKKKMFVLLMVLGVFVRSSAQVPEPVNQTIIRLTVVKDGDKILIRKTPYGWMTPAVYFKEPQSIQEVIDKMAGSYGVQISGIGLRGLFTYTYDFKPTADIRQLYVANYVRGTLVPPSKNEEVYWMPIEEALGKLGATVPALKEMTKQILDKPDKVWGGAFNLFKVNGNMKSSMVEDFYPLAGM</sequence>
<dbReference type="Proteomes" id="UP001196136">
    <property type="component" value="Unassembled WGS sequence"/>
</dbReference>
<feature type="chain" id="PRO_5046426345" description="NUDIX hydrolase" evidence="1">
    <location>
        <begin position="22"/>
        <end position="184"/>
    </location>
</feature>
<comment type="caution">
    <text evidence="2">The sequence shown here is derived from an EMBL/GenBank/DDBJ whole genome shotgun (WGS) entry which is preliminary data.</text>
</comment>
<gene>
    <name evidence="2" type="ORF">K1F36_15355</name>
</gene>
<organism evidence="2 3">
    <name type="scientific">Flagellimonas abyssi</name>
    <dbReference type="NCBI Taxonomy" id="2864871"/>
    <lineage>
        <taxon>Bacteria</taxon>
        <taxon>Pseudomonadati</taxon>
        <taxon>Bacteroidota</taxon>
        <taxon>Flavobacteriia</taxon>
        <taxon>Flavobacteriales</taxon>
        <taxon>Flavobacteriaceae</taxon>
        <taxon>Flagellimonas</taxon>
    </lineage>
</organism>
<evidence type="ECO:0000256" key="1">
    <source>
        <dbReference type="SAM" id="SignalP"/>
    </source>
</evidence>
<dbReference type="EMBL" id="JAHZSV010000026">
    <property type="protein sequence ID" value="MBW8201202.1"/>
    <property type="molecule type" value="Genomic_DNA"/>
</dbReference>
<keyword evidence="3" id="KW-1185">Reference proteome</keyword>
<keyword evidence="1" id="KW-0732">Signal</keyword>
<dbReference type="RefSeq" id="WP_014033832.1">
    <property type="nucleotide sequence ID" value="NZ_JAHZSV010000026.1"/>
</dbReference>
<name>A0ABS7EWS5_9FLAO</name>
<evidence type="ECO:0000313" key="2">
    <source>
        <dbReference type="EMBL" id="MBW8201202.1"/>
    </source>
</evidence>
<evidence type="ECO:0000313" key="3">
    <source>
        <dbReference type="Proteomes" id="UP001196136"/>
    </source>
</evidence>
<proteinExistence type="predicted"/>
<reference evidence="2 3" key="1">
    <citation type="submission" date="2021-08" db="EMBL/GenBank/DDBJ databases">
        <title>Muricauda profundi sp. nov., a marine bacterium isolated from deep seawater of the Mariana Trench.</title>
        <authorList>
            <person name="Wei Y."/>
        </authorList>
    </citation>
    <scope>NUCLEOTIDE SEQUENCE [LARGE SCALE GENOMIC DNA]</scope>
    <source>
        <strain evidence="2 3">W52</strain>
    </source>
</reference>
<accession>A0ABS7EWS5</accession>
<protein>
    <recommendedName>
        <fullName evidence="4">NUDIX hydrolase</fullName>
    </recommendedName>
</protein>
<feature type="signal peptide" evidence="1">
    <location>
        <begin position="1"/>
        <end position="21"/>
    </location>
</feature>
<evidence type="ECO:0008006" key="4">
    <source>
        <dbReference type="Google" id="ProtNLM"/>
    </source>
</evidence>